<dbReference type="EMBL" id="ML741769">
    <property type="protein sequence ID" value="KAE8331422.1"/>
    <property type="molecule type" value="Genomic_DNA"/>
</dbReference>
<dbReference type="PANTHER" id="PTHR10696">
    <property type="entry name" value="GAMMA-BUTYROBETAINE HYDROXYLASE-RELATED"/>
    <property type="match status" value="1"/>
</dbReference>
<feature type="domain" description="TauD/TfdA-like" evidence="2">
    <location>
        <begin position="69"/>
        <end position="372"/>
    </location>
</feature>
<dbReference type="GO" id="GO:0016491">
    <property type="term" value="F:oxidoreductase activity"/>
    <property type="evidence" value="ECO:0007669"/>
    <property type="project" value="UniProtKB-KW"/>
</dbReference>
<keyword evidence="4" id="KW-1185">Reference proteome</keyword>
<keyword evidence="1" id="KW-0560">Oxidoreductase</keyword>
<dbReference type="InterPro" id="IPR050411">
    <property type="entry name" value="AlphaKG_dependent_hydroxylases"/>
</dbReference>
<evidence type="ECO:0000313" key="4">
    <source>
        <dbReference type="Proteomes" id="UP000325945"/>
    </source>
</evidence>
<proteinExistence type="predicted"/>
<gene>
    <name evidence="3" type="ORF">BDV39DRAFT_218732</name>
</gene>
<dbReference type="InterPro" id="IPR042098">
    <property type="entry name" value="TauD-like_sf"/>
</dbReference>
<reference evidence="4" key="1">
    <citation type="submission" date="2019-04" db="EMBL/GenBank/DDBJ databases">
        <title>Friends and foes A comparative genomics studyof 23 Aspergillus species from section Flavi.</title>
        <authorList>
            <consortium name="DOE Joint Genome Institute"/>
            <person name="Kjaerbolling I."/>
            <person name="Vesth T."/>
            <person name="Frisvad J.C."/>
            <person name="Nybo J.L."/>
            <person name="Theobald S."/>
            <person name="Kildgaard S."/>
            <person name="Isbrandt T."/>
            <person name="Kuo A."/>
            <person name="Sato A."/>
            <person name="Lyhne E.K."/>
            <person name="Kogle M.E."/>
            <person name="Wiebenga A."/>
            <person name="Kun R.S."/>
            <person name="Lubbers R.J."/>
            <person name="Makela M.R."/>
            <person name="Barry K."/>
            <person name="Chovatia M."/>
            <person name="Clum A."/>
            <person name="Daum C."/>
            <person name="Haridas S."/>
            <person name="He G."/>
            <person name="LaButti K."/>
            <person name="Lipzen A."/>
            <person name="Mondo S."/>
            <person name="Riley R."/>
            <person name="Salamov A."/>
            <person name="Simmons B.A."/>
            <person name="Magnuson J.K."/>
            <person name="Henrissat B."/>
            <person name="Mortensen U.H."/>
            <person name="Larsen T.O."/>
            <person name="Devries R.P."/>
            <person name="Grigoriev I.V."/>
            <person name="Machida M."/>
            <person name="Baker S.E."/>
            <person name="Andersen M.R."/>
        </authorList>
    </citation>
    <scope>NUCLEOTIDE SEQUENCE [LARGE SCALE GENOMIC DNA]</scope>
    <source>
        <strain evidence="4">CBS 130017</strain>
    </source>
</reference>
<dbReference type="Pfam" id="PF02668">
    <property type="entry name" value="TauD"/>
    <property type="match status" value="1"/>
</dbReference>
<evidence type="ECO:0000259" key="2">
    <source>
        <dbReference type="Pfam" id="PF02668"/>
    </source>
</evidence>
<sequence>MCSTTNDSHTPAHFHSEVGGIKINFDSVDIPGSRIVHGNVFPLALVLTKEDGSKPSVDEATIAIRDLSARGVITNLLNKHGALLLRGPRDPSANAFSRLVHAAEEGRGHVPYEQLGLAGSRTVHDKEVFSASEAPQHLWIYHHNEYSRYTRFPSNIHFFCNTAADEGGESPLGHSAEVFELVNKELPEFIQTLKEKGLMSPDIYRPPGKEGKNFIFTWAGPLAFGAHIKPGDDMETMKKKAEKEVLRLTPHFWWREGDQLEVHQYVPAVRRHPATKRPIFFNSLAGRYGTAFDRCATEPPYRGDDGMDYPPATYADGTPIPNRFLHRVWEITQESAVMCKLEEGDLVLVDNYQVTHARAPWTKGSRKVLVSMWDTADPKERVLDY</sequence>
<dbReference type="AlphaFoldDB" id="A0A5N6XEQ4"/>
<evidence type="ECO:0000313" key="3">
    <source>
        <dbReference type="EMBL" id="KAE8331422.1"/>
    </source>
</evidence>
<dbReference type="InterPro" id="IPR003819">
    <property type="entry name" value="TauD/TfdA-like"/>
</dbReference>
<protein>
    <submittedName>
        <fullName evidence="3">Clavaminate synthase-like protein</fullName>
    </submittedName>
</protein>
<organism evidence="3 4">
    <name type="scientific">Aspergillus sergii</name>
    <dbReference type="NCBI Taxonomy" id="1034303"/>
    <lineage>
        <taxon>Eukaryota</taxon>
        <taxon>Fungi</taxon>
        <taxon>Dikarya</taxon>
        <taxon>Ascomycota</taxon>
        <taxon>Pezizomycotina</taxon>
        <taxon>Eurotiomycetes</taxon>
        <taxon>Eurotiomycetidae</taxon>
        <taxon>Eurotiales</taxon>
        <taxon>Aspergillaceae</taxon>
        <taxon>Aspergillus</taxon>
        <taxon>Aspergillus subgen. Circumdati</taxon>
    </lineage>
</organism>
<accession>A0A5N6XEQ4</accession>
<dbReference type="SUPFAM" id="SSF51197">
    <property type="entry name" value="Clavaminate synthase-like"/>
    <property type="match status" value="1"/>
</dbReference>
<dbReference type="PANTHER" id="PTHR10696:SF21">
    <property type="entry name" value="TAUD_TFDA-LIKE DOMAIN-CONTAINING PROTEIN"/>
    <property type="match status" value="1"/>
</dbReference>
<dbReference type="Proteomes" id="UP000325945">
    <property type="component" value="Unassembled WGS sequence"/>
</dbReference>
<evidence type="ECO:0000256" key="1">
    <source>
        <dbReference type="ARBA" id="ARBA00023002"/>
    </source>
</evidence>
<name>A0A5N6XEQ4_9EURO</name>
<dbReference type="Gene3D" id="3.60.130.10">
    <property type="entry name" value="Clavaminate synthase-like"/>
    <property type="match status" value="1"/>
</dbReference>